<gene>
    <name evidence="5" type="ORF">BDV28DRAFT_156522</name>
</gene>
<accession>A0A5N6ZA65</accession>
<proteinExistence type="predicted"/>
<evidence type="ECO:0000313" key="5">
    <source>
        <dbReference type="EMBL" id="KAE8354083.1"/>
    </source>
</evidence>
<dbReference type="GO" id="GO:0005829">
    <property type="term" value="C:cytosol"/>
    <property type="evidence" value="ECO:0007669"/>
    <property type="project" value="TreeGrafter"/>
</dbReference>
<evidence type="ECO:0000313" key="6">
    <source>
        <dbReference type="Proteomes" id="UP000327118"/>
    </source>
</evidence>
<dbReference type="OrthoDB" id="194468at2759"/>
<evidence type="ECO:0000256" key="4">
    <source>
        <dbReference type="ARBA" id="ARBA00022833"/>
    </source>
</evidence>
<dbReference type="PANTHER" id="PTHR11271">
    <property type="entry name" value="GUANINE DEAMINASE"/>
    <property type="match status" value="1"/>
</dbReference>
<dbReference type="InterPro" id="IPR051607">
    <property type="entry name" value="Metallo-dep_hydrolases"/>
</dbReference>
<keyword evidence="3" id="KW-0378">Hydrolase</keyword>
<reference evidence="6" key="1">
    <citation type="submission" date="2019-04" db="EMBL/GenBank/DDBJ databases">
        <title>Friends and foes A comparative genomics studyof 23 Aspergillus species from section Flavi.</title>
        <authorList>
            <consortium name="DOE Joint Genome Institute"/>
            <person name="Kjaerbolling I."/>
            <person name="Vesth T."/>
            <person name="Frisvad J.C."/>
            <person name="Nybo J.L."/>
            <person name="Theobald S."/>
            <person name="Kildgaard S."/>
            <person name="Isbrandt T."/>
            <person name="Kuo A."/>
            <person name="Sato A."/>
            <person name="Lyhne E.K."/>
            <person name="Kogle M.E."/>
            <person name="Wiebenga A."/>
            <person name="Kun R.S."/>
            <person name="Lubbers R.J."/>
            <person name="Makela M.R."/>
            <person name="Barry K."/>
            <person name="Chovatia M."/>
            <person name="Clum A."/>
            <person name="Daum C."/>
            <person name="Haridas S."/>
            <person name="He G."/>
            <person name="LaButti K."/>
            <person name="Lipzen A."/>
            <person name="Mondo S."/>
            <person name="Riley R."/>
            <person name="Salamov A."/>
            <person name="Simmons B.A."/>
            <person name="Magnuson J.K."/>
            <person name="Henrissat B."/>
            <person name="Mortensen U.H."/>
            <person name="Larsen T.O."/>
            <person name="Devries R.P."/>
            <person name="Grigoriev I.V."/>
            <person name="Machida M."/>
            <person name="Baker S.E."/>
            <person name="Andersen M.R."/>
        </authorList>
    </citation>
    <scope>NUCLEOTIDE SEQUENCE [LARGE SCALE GENOMIC DNA]</scope>
    <source>
        <strain evidence="6">CBS 553.77</strain>
    </source>
</reference>
<keyword evidence="2" id="KW-0479">Metal-binding</keyword>
<evidence type="ECO:0000256" key="3">
    <source>
        <dbReference type="ARBA" id="ARBA00022801"/>
    </source>
</evidence>
<dbReference type="EMBL" id="ML739081">
    <property type="protein sequence ID" value="KAE8354083.1"/>
    <property type="molecule type" value="Genomic_DNA"/>
</dbReference>
<dbReference type="SUPFAM" id="SSF51338">
    <property type="entry name" value="Composite domain of metallo-dependent hydrolases"/>
    <property type="match status" value="1"/>
</dbReference>
<dbReference type="SUPFAM" id="SSF51556">
    <property type="entry name" value="Metallo-dependent hydrolases"/>
    <property type="match status" value="1"/>
</dbReference>
<dbReference type="Proteomes" id="UP000327118">
    <property type="component" value="Unassembled WGS sequence"/>
</dbReference>
<name>A0A5N6ZA65_9EURO</name>
<keyword evidence="6" id="KW-1185">Reference proteome</keyword>
<dbReference type="Gene3D" id="2.30.40.10">
    <property type="entry name" value="Urease, subunit C, domain 1"/>
    <property type="match status" value="2"/>
</dbReference>
<protein>
    <submittedName>
        <fullName evidence="5">Uncharacterized protein</fullName>
    </submittedName>
</protein>
<evidence type="ECO:0000256" key="1">
    <source>
        <dbReference type="ARBA" id="ARBA00001947"/>
    </source>
</evidence>
<dbReference type="AlphaFoldDB" id="A0A5N6ZA65"/>
<comment type="cofactor">
    <cofactor evidence="1">
        <name>Zn(2+)</name>
        <dbReference type="ChEBI" id="CHEBI:29105"/>
    </cofactor>
</comment>
<dbReference type="Gene3D" id="3.20.20.140">
    <property type="entry name" value="Metal-dependent hydrolases"/>
    <property type="match status" value="2"/>
</dbReference>
<sequence>MSSLILLKNGTLLLHDANDVNIEPSSSDTTIIDCTDKIISPGFIDTHYHVCQTSLKATHPNHTLFDYFPTGNFIGSFLSADDTFWGQLPGALECIDTKEALRATVSSEIRSIFGYCPTARTFDQLATMNPFGPPGRVRLGFAFDGLYLPGEVLKEVYGRVRQVGAQLITSHSVYGVAFGAPQGLSAASRLDFQGLLGPDILLSHKNPTSEHTQLIRGNNVKVSSTPITELQMGHGNPVCLYPEYQQLSSLGIDCYSVCTPYTPTQMSTVLQWARAKRHEEFEVHGKWAKAVGSNVGDIFNLGTIYGARCIGMEKEIRGLAVDKKADIVIYDATSPGLVVAADRDPVAAIVLHSSIRDIDAVPVDWIIRKEGGKLKDVLITPDLETKEEKNGKTVRWAEIARRSRELCVMMDEKKKATMDEEVTRAAILEGFHLNVSAWAEAI</sequence>
<dbReference type="GO" id="GO:0019239">
    <property type="term" value="F:deaminase activity"/>
    <property type="evidence" value="ECO:0007669"/>
    <property type="project" value="TreeGrafter"/>
</dbReference>
<keyword evidence="4" id="KW-0862">Zinc</keyword>
<organism evidence="5 6">
    <name type="scientific">Aspergillus coremiiformis</name>
    <dbReference type="NCBI Taxonomy" id="138285"/>
    <lineage>
        <taxon>Eukaryota</taxon>
        <taxon>Fungi</taxon>
        <taxon>Dikarya</taxon>
        <taxon>Ascomycota</taxon>
        <taxon>Pezizomycotina</taxon>
        <taxon>Eurotiomycetes</taxon>
        <taxon>Eurotiomycetidae</taxon>
        <taxon>Eurotiales</taxon>
        <taxon>Aspergillaceae</taxon>
        <taxon>Aspergillus</taxon>
        <taxon>Aspergillus subgen. Circumdati</taxon>
    </lineage>
</organism>
<dbReference type="InterPro" id="IPR011059">
    <property type="entry name" value="Metal-dep_hydrolase_composite"/>
</dbReference>
<dbReference type="InterPro" id="IPR032466">
    <property type="entry name" value="Metal_Hydrolase"/>
</dbReference>
<dbReference type="PANTHER" id="PTHR11271:SF37">
    <property type="entry name" value="FAMILY PROTEIN, PUTATIVE (AFU_ORTHOLOGUE AFUA_4G00460)-RELATED"/>
    <property type="match status" value="1"/>
</dbReference>
<dbReference type="GO" id="GO:0046872">
    <property type="term" value="F:metal ion binding"/>
    <property type="evidence" value="ECO:0007669"/>
    <property type="project" value="UniProtKB-KW"/>
</dbReference>
<evidence type="ECO:0000256" key="2">
    <source>
        <dbReference type="ARBA" id="ARBA00022723"/>
    </source>
</evidence>